<dbReference type="OrthoDB" id="5783348at2759"/>
<dbReference type="EMBL" id="AZBU02000001">
    <property type="protein sequence ID" value="TMS36922.1"/>
    <property type="molecule type" value="Genomic_DNA"/>
</dbReference>
<keyword evidence="2" id="KW-1185">Reference proteome</keyword>
<organism evidence="1 2">
    <name type="scientific">Steinernema carpocapsae</name>
    <name type="common">Entomopathogenic nematode</name>
    <dbReference type="NCBI Taxonomy" id="34508"/>
    <lineage>
        <taxon>Eukaryota</taxon>
        <taxon>Metazoa</taxon>
        <taxon>Ecdysozoa</taxon>
        <taxon>Nematoda</taxon>
        <taxon>Chromadorea</taxon>
        <taxon>Rhabditida</taxon>
        <taxon>Tylenchina</taxon>
        <taxon>Panagrolaimomorpha</taxon>
        <taxon>Strongyloidoidea</taxon>
        <taxon>Steinernematidae</taxon>
        <taxon>Steinernema</taxon>
    </lineage>
</organism>
<protein>
    <submittedName>
        <fullName evidence="1">Uncharacterized protein</fullName>
    </submittedName>
</protein>
<reference evidence="1 2" key="2">
    <citation type="journal article" date="2019" name="G3 (Bethesda)">
        <title>Hybrid Assembly of the Genome of the Entomopathogenic Nematode Steinernema carpocapsae Identifies the X-Chromosome.</title>
        <authorList>
            <person name="Serra L."/>
            <person name="Macchietto M."/>
            <person name="Macias-Munoz A."/>
            <person name="McGill C.J."/>
            <person name="Rodriguez I.M."/>
            <person name="Rodriguez B."/>
            <person name="Murad R."/>
            <person name="Mortazavi A."/>
        </authorList>
    </citation>
    <scope>NUCLEOTIDE SEQUENCE [LARGE SCALE GENOMIC DNA]</scope>
    <source>
        <strain evidence="1 2">ALL</strain>
    </source>
</reference>
<proteinExistence type="predicted"/>
<comment type="caution">
    <text evidence="1">The sequence shown here is derived from an EMBL/GenBank/DDBJ whole genome shotgun (WGS) entry which is preliminary data.</text>
</comment>
<evidence type="ECO:0000313" key="1">
    <source>
        <dbReference type="EMBL" id="TMS36922.1"/>
    </source>
</evidence>
<dbReference type="Proteomes" id="UP000298663">
    <property type="component" value="Unassembled WGS sequence"/>
</dbReference>
<name>A0A4U8UU96_STECR</name>
<gene>
    <name evidence="1" type="ORF">L596_003978</name>
</gene>
<sequence length="303" mass="34619">MSPPPPSHPTPTELCCLNHSLYLQRSPCTLRIQICDTCKIELQLNGICNKFQCDLANFDERLLSRVSIEYLQFYGNGNEVSNSVLLTVLDLFIRYRQQNIKTVSIADAHFVPNASSTLDAFFRFIVRKVNRLSVVNSVLPIDVPSESIETSSNFSNFHWSNSTVQAAVPVDPFSSSNAAIRRFARIIQTRDDKKPTIQLDANCADPALVAGFMEAWSESPEAPFFTIILRQLTADWKEHLLHECSNRGMTHIYYEFPSKKRPTAHIKVKFHPDSDRCELWPIRDVPARNAGQQICYARYFRDF</sequence>
<dbReference type="AlphaFoldDB" id="A0A4U8UU96"/>
<evidence type="ECO:0000313" key="2">
    <source>
        <dbReference type="Proteomes" id="UP000298663"/>
    </source>
</evidence>
<accession>A0A4U8UU96</accession>
<reference evidence="1 2" key="1">
    <citation type="journal article" date="2015" name="Genome Biol.">
        <title>Comparative genomics of Steinernema reveals deeply conserved gene regulatory networks.</title>
        <authorList>
            <person name="Dillman A.R."/>
            <person name="Macchietto M."/>
            <person name="Porter C.F."/>
            <person name="Rogers A."/>
            <person name="Williams B."/>
            <person name="Antoshechkin I."/>
            <person name="Lee M.M."/>
            <person name="Goodwin Z."/>
            <person name="Lu X."/>
            <person name="Lewis E.E."/>
            <person name="Goodrich-Blair H."/>
            <person name="Stock S.P."/>
            <person name="Adams B.J."/>
            <person name="Sternberg P.W."/>
            <person name="Mortazavi A."/>
        </authorList>
    </citation>
    <scope>NUCLEOTIDE SEQUENCE [LARGE SCALE GENOMIC DNA]</scope>
    <source>
        <strain evidence="1 2">ALL</strain>
    </source>
</reference>